<evidence type="ECO:0000313" key="1">
    <source>
        <dbReference type="EMBL" id="STQ87657.1"/>
    </source>
</evidence>
<dbReference type="AlphaFoldDB" id="A0A377PYP7"/>
<dbReference type="Proteomes" id="UP000255269">
    <property type="component" value="Unassembled WGS sequence"/>
</dbReference>
<sequence>MLLEMFILKIEYLVENFKSVPFKIRNLKKERKLLFLEIVYFKKTTDYSLTNSLYAQIKSPNQSFNLWILTSLLAC</sequence>
<reference evidence="1 2" key="1">
    <citation type="submission" date="2018-06" db="EMBL/GenBank/DDBJ databases">
        <authorList>
            <consortium name="Pathogen Informatics"/>
            <person name="Doyle S."/>
        </authorList>
    </citation>
    <scope>NUCLEOTIDE SEQUENCE [LARGE SCALE GENOMIC DNA]</scope>
    <source>
        <strain evidence="1 2">NCTC13156</strain>
    </source>
</reference>
<dbReference type="RefSeq" id="WP_115056743.1">
    <property type="nucleotide sequence ID" value="NZ_UGJF01000001.1"/>
</dbReference>
<proteinExistence type="predicted"/>
<name>A0A377PYP7_9HELI</name>
<evidence type="ECO:0000313" key="2">
    <source>
        <dbReference type="Proteomes" id="UP000255269"/>
    </source>
</evidence>
<organism evidence="1 2">
    <name type="scientific">Helicobacter pullorum</name>
    <dbReference type="NCBI Taxonomy" id="35818"/>
    <lineage>
        <taxon>Bacteria</taxon>
        <taxon>Pseudomonadati</taxon>
        <taxon>Campylobacterota</taxon>
        <taxon>Epsilonproteobacteria</taxon>
        <taxon>Campylobacterales</taxon>
        <taxon>Helicobacteraceae</taxon>
        <taxon>Helicobacter</taxon>
    </lineage>
</organism>
<dbReference type="EMBL" id="UGJF01000001">
    <property type="protein sequence ID" value="STQ87657.1"/>
    <property type="molecule type" value="Genomic_DNA"/>
</dbReference>
<accession>A0A377PYP7</accession>
<gene>
    <name evidence="1" type="ORF">NCTC13156_00476</name>
</gene>
<protein>
    <submittedName>
        <fullName evidence="1">Uncharacterized protein</fullName>
    </submittedName>
</protein>